<dbReference type="PANTHER" id="PTHR24220:SF86">
    <property type="entry name" value="ABC TRANSPORTER ABCH.1"/>
    <property type="match status" value="1"/>
</dbReference>
<comment type="caution">
    <text evidence="6">The sequence shown here is derived from an EMBL/GenBank/DDBJ whole genome shotgun (WGS) entry which is preliminary data.</text>
</comment>
<dbReference type="PANTHER" id="PTHR24220">
    <property type="entry name" value="IMPORT ATP-BINDING PROTEIN"/>
    <property type="match status" value="1"/>
</dbReference>
<dbReference type="FunFam" id="3.40.50.300:FF:000032">
    <property type="entry name" value="Export ABC transporter ATP-binding protein"/>
    <property type="match status" value="1"/>
</dbReference>
<dbReference type="InterPro" id="IPR027417">
    <property type="entry name" value="P-loop_NTPase"/>
</dbReference>
<dbReference type="GO" id="GO:0022857">
    <property type="term" value="F:transmembrane transporter activity"/>
    <property type="evidence" value="ECO:0007669"/>
    <property type="project" value="TreeGrafter"/>
</dbReference>
<dbReference type="PROSITE" id="PS50893">
    <property type="entry name" value="ABC_TRANSPORTER_2"/>
    <property type="match status" value="1"/>
</dbReference>
<dbReference type="InterPro" id="IPR003439">
    <property type="entry name" value="ABC_transporter-like_ATP-bd"/>
</dbReference>
<feature type="domain" description="ABC transporter" evidence="5">
    <location>
        <begin position="28"/>
        <end position="248"/>
    </location>
</feature>
<keyword evidence="2" id="KW-0547">Nucleotide-binding</keyword>
<dbReference type="InterPro" id="IPR017871">
    <property type="entry name" value="ABC_transporter-like_CS"/>
</dbReference>
<protein>
    <submittedName>
        <fullName evidence="6">Putative ABC transport system ATP-binding protein</fullName>
    </submittedName>
</protein>
<dbReference type="SMART" id="SM00382">
    <property type="entry name" value="AAA"/>
    <property type="match status" value="1"/>
</dbReference>
<dbReference type="GO" id="GO:0005524">
    <property type="term" value="F:ATP binding"/>
    <property type="evidence" value="ECO:0007669"/>
    <property type="project" value="UniProtKB-KW"/>
</dbReference>
<reference evidence="6 7" key="1">
    <citation type="submission" date="2020-08" db="EMBL/GenBank/DDBJ databases">
        <title>Sequencing the genomes of 1000 actinobacteria strains.</title>
        <authorList>
            <person name="Klenk H.-P."/>
        </authorList>
    </citation>
    <scope>NUCLEOTIDE SEQUENCE [LARGE SCALE GENOMIC DNA]</scope>
    <source>
        <strain evidence="6 7">DSM 22826</strain>
    </source>
</reference>
<dbReference type="EMBL" id="JACHVS010000001">
    <property type="protein sequence ID" value="MBB2994475.1"/>
    <property type="molecule type" value="Genomic_DNA"/>
</dbReference>
<dbReference type="GO" id="GO:0005886">
    <property type="term" value="C:plasma membrane"/>
    <property type="evidence" value="ECO:0007669"/>
    <property type="project" value="TreeGrafter"/>
</dbReference>
<dbReference type="AlphaFoldDB" id="A0A839QIV8"/>
<proteinExistence type="predicted"/>
<name>A0A839QIV8_9MICC</name>
<dbReference type="InterPro" id="IPR015854">
    <property type="entry name" value="ABC_transpr_LolD-like"/>
</dbReference>
<dbReference type="GO" id="GO:0098796">
    <property type="term" value="C:membrane protein complex"/>
    <property type="evidence" value="ECO:0007669"/>
    <property type="project" value="UniProtKB-ARBA"/>
</dbReference>
<evidence type="ECO:0000256" key="1">
    <source>
        <dbReference type="ARBA" id="ARBA00022448"/>
    </source>
</evidence>
<organism evidence="6 7">
    <name type="scientific">Paeniglutamicibacter cryotolerans</name>
    <dbReference type="NCBI Taxonomy" id="670079"/>
    <lineage>
        <taxon>Bacteria</taxon>
        <taxon>Bacillati</taxon>
        <taxon>Actinomycetota</taxon>
        <taxon>Actinomycetes</taxon>
        <taxon>Micrococcales</taxon>
        <taxon>Micrococcaceae</taxon>
        <taxon>Paeniglutamicibacter</taxon>
    </lineage>
</organism>
<dbReference type="SUPFAM" id="SSF52540">
    <property type="entry name" value="P-loop containing nucleoside triphosphate hydrolases"/>
    <property type="match status" value="1"/>
</dbReference>
<sequence length="248" mass="26641">MSEAIMNKTGEHLQATADQGSSKREPLYRLSQVEKTYQQKGRTVKALRGVDLEIMPGELVVIQGTTGGGKSTLLQMLGALDRPTAGSVHLAGRDITILGDRALADLRAHDIGFVFQHYNLIPTLSALENVEMGLAPLRLAPSERLARASAALASVGLAERRTHLPGELSGGQQQRVAIARALAKKPRVLLADEPTGNLDEATRDEIRGLFEELWRAGLSIVMVSPDSAVARRAGRLLRISKGTVTEVG</sequence>
<dbReference type="CDD" id="cd03255">
    <property type="entry name" value="ABC_MJ0796_LolCDE_FtsE"/>
    <property type="match status" value="1"/>
</dbReference>
<evidence type="ECO:0000313" key="6">
    <source>
        <dbReference type="EMBL" id="MBB2994475.1"/>
    </source>
</evidence>
<evidence type="ECO:0000259" key="5">
    <source>
        <dbReference type="PROSITE" id="PS50893"/>
    </source>
</evidence>
<dbReference type="PROSITE" id="PS00211">
    <property type="entry name" value="ABC_TRANSPORTER_1"/>
    <property type="match status" value="1"/>
</dbReference>
<evidence type="ECO:0000256" key="4">
    <source>
        <dbReference type="SAM" id="MobiDB-lite"/>
    </source>
</evidence>
<dbReference type="Proteomes" id="UP000523000">
    <property type="component" value="Unassembled WGS sequence"/>
</dbReference>
<feature type="region of interest" description="Disordered" evidence="4">
    <location>
        <begin position="1"/>
        <end position="25"/>
    </location>
</feature>
<evidence type="ECO:0000256" key="3">
    <source>
        <dbReference type="ARBA" id="ARBA00022840"/>
    </source>
</evidence>
<keyword evidence="1" id="KW-0813">Transport</keyword>
<dbReference type="Pfam" id="PF00005">
    <property type="entry name" value="ABC_tran"/>
    <property type="match status" value="1"/>
</dbReference>
<keyword evidence="7" id="KW-1185">Reference proteome</keyword>
<accession>A0A839QIV8</accession>
<gene>
    <name evidence="6" type="ORF">E9229_000666</name>
</gene>
<evidence type="ECO:0000313" key="7">
    <source>
        <dbReference type="Proteomes" id="UP000523000"/>
    </source>
</evidence>
<dbReference type="InterPro" id="IPR017911">
    <property type="entry name" value="MacB-like_ATP-bd"/>
</dbReference>
<evidence type="ECO:0000256" key="2">
    <source>
        <dbReference type="ARBA" id="ARBA00022741"/>
    </source>
</evidence>
<dbReference type="GO" id="GO:0016887">
    <property type="term" value="F:ATP hydrolysis activity"/>
    <property type="evidence" value="ECO:0007669"/>
    <property type="project" value="InterPro"/>
</dbReference>
<dbReference type="InterPro" id="IPR003593">
    <property type="entry name" value="AAA+_ATPase"/>
</dbReference>
<keyword evidence="3 6" id="KW-0067">ATP-binding</keyword>
<dbReference type="Gene3D" id="3.40.50.300">
    <property type="entry name" value="P-loop containing nucleotide triphosphate hydrolases"/>
    <property type="match status" value="1"/>
</dbReference>